<dbReference type="Proteomes" id="UP000248423">
    <property type="component" value="Unassembled WGS sequence"/>
</dbReference>
<dbReference type="VEuPathDB" id="FungiDB:BO78DRAFT_394067"/>
<evidence type="ECO:0000313" key="1">
    <source>
        <dbReference type="EMBL" id="PYI10648.1"/>
    </source>
</evidence>
<accession>A0A319ETL6</accession>
<protein>
    <submittedName>
        <fullName evidence="1">Uncharacterized protein</fullName>
    </submittedName>
</protein>
<name>A0A319ETL6_ASPSB</name>
<gene>
    <name evidence="1" type="ORF">BO78DRAFT_394067</name>
</gene>
<organism evidence="1 2">
    <name type="scientific">Aspergillus sclerotiicarbonarius (strain CBS 121057 / IBT 28362)</name>
    <dbReference type="NCBI Taxonomy" id="1448318"/>
    <lineage>
        <taxon>Eukaryota</taxon>
        <taxon>Fungi</taxon>
        <taxon>Dikarya</taxon>
        <taxon>Ascomycota</taxon>
        <taxon>Pezizomycotina</taxon>
        <taxon>Eurotiomycetes</taxon>
        <taxon>Eurotiomycetidae</taxon>
        <taxon>Eurotiales</taxon>
        <taxon>Aspergillaceae</taxon>
        <taxon>Aspergillus</taxon>
        <taxon>Aspergillus subgen. Circumdati</taxon>
    </lineage>
</organism>
<sequence>MTETGCPSLSEDAVKLLENLPLIISEARHGELWGVELGGNDDKNREIIVRKVLEISRSQ</sequence>
<reference evidence="1 2" key="1">
    <citation type="submission" date="2018-02" db="EMBL/GenBank/DDBJ databases">
        <title>The genomes of Aspergillus section Nigri reveals drivers in fungal speciation.</title>
        <authorList>
            <consortium name="DOE Joint Genome Institute"/>
            <person name="Vesth T.C."/>
            <person name="Nybo J."/>
            <person name="Theobald S."/>
            <person name="Brandl J."/>
            <person name="Frisvad J.C."/>
            <person name="Nielsen K.F."/>
            <person name="Lyhne E.K."/>
            <person name="Kogle M.E."/>
            <person name="Kuo A."/>
            <person name="Riley R."/>
            <person name="Clum A."/>
            <person name="Nolan M."/>
            <person name="Lipzen A."/>
            <person name="Salamov A."/>
            <person name="Henrissat B."/>
            <person name="Wiebenga A."/>
            <person name="De vries R.P."/>
            <person name="Grigoriev I.V."/>
            <person name="Mortensen U.H."/>
            <person name="Andersen M.R."/>
            <person name="Baker S.E."/>
        </authorList>
    </citation>
    <scope>NUCLEOTIDE SEQUENCE [LARGE SCALE GENOMIC DNA]</scope>
    <source>
        <strain evidence="1 2">CBS 121057</strain>
    </source>
</reference>
<dbReference type="EMBL" id="KZ826321">
    <property type="protein sequence ID" value="PYI10648.1"/>
    <property type="molecule type" value="Genomic_DNA"/>
</dbReference>
<dbReference type="AlphaFoldDB" id="A0A319ETL6"/>
<proteinExistence type="predicted"/>
<keyword evidence="2" id="KW-1185">Reference proteome</keyword>
<evidence type="ECO:0000313" key="2">
    <source>
        <dbReference type="Proteomes" id="UP000248423"/>
    </source>
</evidence>